<name>A0ACB8S360_9AGAM</name>
<evidence type="ECO:0000313" key="1">
    <source>
        <dbReference type="EMBL" id="KAI0050532.1"/>
    </source>
</evidence>
<reference evidence="1" key="1">
    <citation type="submission" date="2021-02" db="EMBL/GenBank/DDBJ databases">
        <authorList>
            <consortium name="DOE Joint Genome Institute"/>
            <person name="Ahrendt S."/>
            <person name="Looney B.P."/>
            <person name="Miyauchi S."/>
            <person name="Morin E."/>
            <person name="Drula E."/>
            <person name="Courty P.E."/>
            <person name="Chicoki N."/>
            <person name="Fauchery L."/>
            <person name="Kohler A."/>
            <person name="Kuo A."/>
            <person name="Labutti K."/>
            <person name="Pangilinan J."/>
            <person name="Lipzen A."/>
            <person name="Riley R."/>
            <person name="Andreopoulos W."/>
            <person name="He G."/>
            <person name="Johnson J."/>
            <person name="Barry K.W."/>
            <person name="Grigoriev I.V."/>
            <person name="Nagy L."/>
            <person name="Hibbett D."/>
            <person name="Henrissat B."/>
            <person name="Matheny P.B."/>
            <person name="Labbe J."/>
            <person name="Martin F."/>
        </authorList>
    </citation>
    <scope>NUCLEOTIDE SEQUENCE</scope>
    <source>
        <strain evidence="1">FP105234-sp</strain>
    </source>
</reference>
<reference evidence="1" key="2">
    <citation type="journal article" date="2022" name="New Phytol.">
        <title>Evolutionary transition to the ectomycorrhizal habit in the genomes of a hyperdiverse lineage of mushroom-forming fungi.</title>
        <authorList>
            <person name="Looney B."/>
            <person name="Miyauchi S."/>
            <person name="Morin E."/>
            <person name="Drula E."/>
            <person name="Courty P.E."/>
            <person name="Kohler A."/>
            <person name="Kuo A."/>
            <person name="LaButti K."/>
            <person name="Pangilinan J."/>
            <person name="Lipzen A."/>
            <person name="Riley R."/>
            <person name="Andreopoulos W."/>
            <person name="He G."/>
            <person name="Johnson J."/>
            <person name="Nolan M."/>
            <person name="Tritt A."/>
            <person name="Barry K.W."/>
            <person name="Grigoriev I.V."/>
            <person name="Nagy L.G."/>
            <person name="Hibbett D."/>
            <person name="Henrissat B."/>
            <person name="Matheny P.B."/>
            <person name="Labbe J."/>
            <person name="Martin F.M."/>
        </authorList>
    </citation>
    <scope>NUCLEOTIDE SEQUENCE</scope>
    <source>
        <strain evidence="1">FP105234-sp</strain>
    </source>
</reference>
<proteinExistence type="predicted"/>
<organism evidence="1 2">
    <name type="scientific">Auriscalpium vulgare</name>
    <dbReference type="NCBI Taxonomy" id="40419"/>
    <lineage>
        <taxon>Eukaryota</taxon>
        <taxon>Fungi</taxon>
        <taxon>Dikarya</taxon>
        <taxon>Basidiomycota</taxon>
        <taxon>Agaricomycotina</taxon>
        <taxon>Agaricomycetes</taxon>
        <taxon>Russulales</taxon>
        <taxon>Auriscalpiaceae</taxon>
        <taxon>Auriscalpium</taxon>
    </lineage>
</organism>
<gene>
    <name evidence="1" type="ORF">FA95DRAFT_1555659</name>
</gene>
<protein>
    <submittedName>
        <fullName evidence="1">Uncharacterized protein</fullName>
    </submittedName>
</protein>
<comment type="caution">
    <text evidence="1">The sequence shown here is derived from an EMBL/GenBank/DDBJ whole genome shotgun (WGS) entry which is preliminary data.</text>
</comment>
<dbReference type="EMBL" id="MU275861">
    <property type="protein sequence ID" value="KAI0050532.1"/>
    <property type="molecule type" value="Genomic_DNA"/>
</dbReference>
<evidence type="ECO:0000313" key="2">
    <source>
        <dbReference type="Proteomes" id="UP000814033"/>
    </source>
</evidence>
<accession>A0ACB8S360</accession>
<keyword evidence="2" id="KW-1185">Reference proteome</keyword>
<dbReference type="Proteomes" id="UP000814033">
    <property type="component" value="Unassembled WGS sequence"/>
</dbReference>
<sequence length="703" mass="77243">MAEDDATARAMPNISYLVKHFPDHVADTRAHLAGTIGEPPLNTSFFPPASYWLASEKALFFHGLSVYSRSRPDLIAAHIGTKSATDVAIYLALLRAGASALPPAEHIARDQIALAYEVSAELVAFEEGQSERFSAAEPVFDAETAALARQEAERDFRRALRAKRGEGKGKERDVDGQRMRREKFEGWRAEQWAQWGREDALAKLSADQLTALDRILREAEAEEELNVPLVAAGEPTDDAGQDVSSGPTPESAVQTEGPPTALNPADSSQSSPPFRDASPIVPTVPEDALARRRLQKRLSMRKKRAEAAGTVASLEPQRLKPGRKAQCAGKPQDASCDDDLLQTPGAGPSTLPDVEDGEVKAGRPKRKKKSGLSRVAKARRDLDTAGITATYLRDNQLGLFNMSALGRLMRTHADAGHRKDVGTHISGETISLLHDLVVNFVGEVMNRTITVRELDFTLKSHTKVWKLGGRKVLPASVHRALELMSFVFSDVPEEAEEVDPAGADSTRNNVDAGEVPDDDDDGEYQHEEEMNADADIEEEPDLSPGPRTMYAPFIYAPDIVRASHPSGVASRHEPNSPGHDRRSGAEDDELVYEMSSDSDEDMLDEELAAEERLDNEDMRLAAAYELGVWRELGELNGDREVSRSRKREKTVDSAESGEEFGQWARKRKQRRLEKRQNSLGIGLNEAPDGLRVKSAMIIEDSDE</sequence>